<proteinExistence type="predicted"/>
<reference evidence="11 12" key="1">
    <citation type="submission" date="2021-03" db="EMBL/GenBank/DDBJ databases">
        <title>Assistant Professor.</title>
        <authorList>
            <person name="Huq M.A."/>
        </authorList>
    </citation>
    <scope>NUCLEOTIDE SEQUENCE [LARGE SCALE GENOMIC DNA]</scope>
    <source>
        <strain evidence="11 12">MAH-29</strain>
    </source>
</reference>
<dbReference type="InterPro" id="IPR011527">
    <property type="entry name" value="ABC1_TM_dom"/>
</dbReference>
<dbReference type="Gene3D" id="3.40.50.300">
    <property type="entry name" value="P-loop containing nucleotide triphosphate hydrolases"/>
    <property type="match status" value="1"/>
</dbReference>
<dbReference type="SMART" id="SM00382">
    <property type="entry name" value="AAA"/>
    <property type="match status" value="1"/>
</dbReference>
<feature type="transmembrane region" description="Helical" evidence="8">
    <location>
        <begin position="269"/>
        <end position="292"/>
    </location>
</feature>
<feature type="transmembrane region" description="Helical" evidence="8">
    <location>
        <begin position="55"/>
        <end position="72"/>
    </location>
</feature>
<dbReference type="PANTHER" id="PTHR43553">
    <property type="entry name" value="HEAVY METAL TRANSPORTER"/>
    <property type="match status" value="1"/>
</dbReference>
<keyword evidence="6 8" id="KW-1133">Transmembrane helix</keyword>
<evidence type="ECO:0000313" key="12">
    <source>
        <dbReference type="Proteomes" id="UP000677244"/>
    </source>
</evidence>
<dbReference type="SUPFAM" id="SSF90123">
    <property type="entry name" value="ABC transporter transmembrane region"/>
    <property type="match status" value="1"/>
</dbReference>
<evidence type="ECO:0000313" key="11">
    <source>
        <dbReference type="EMBL" id="MBO9205534.1"/>
    </source>
</evidence>
<dbReference type="PROSITE" id="PS50929">
    <property type="entry name" value="ABC_TM1F"/>
    <property type="match status" value="1"/>
</dbReference>
<dbReference type="Gene3D" id="1.20.1560.10">
    <property type="entry name" value="ABC transporter type 1, transmembrane domain"/>
    <property type="match status" value="1"/>
</dbReference>
<organism evidence="11 12">
    <name type="scientific">Niastella soli</name>
    <dbReference type="NCBI Taxonomy" id="2821487"/>
    <lineage>
        <taxon>Bacteria</taxon>
        <taxon>Pseudomonadati</taxon>
        <taxon>Bacteroidota</taxon>
        <taxon>Chitinophagia</taxon>
        <taxon>Chitinophagales</taxon>
        <taxon>Chitinophagaceae</taxon>
        <taxon>Niastella</taxon>
    </lineage>
</organism>
<keyword evidence="12" id="KW-1185">Reference proteome</keyword>
<dbReference type="PROSITE" id="PS50893">
    <property type="entry name" value="ABC_TRANSPORTER_2"/>
    <property type="match status" value="1"/>
</dbReference>
<dbReference type="GO" id="GO:0005524">
    <property type="term" value="F:ATP binding"/>
    <property type="evidence" value="ECO:0007669"/>
    <property type="project" value="UniProtKB-KW"/>
</dbReference>
<comment type="subcellular location">
    <subcellularLocation>
        <location evidence="1">Cell membrane</location>
        <topology evidence="1">Multi-pass membrane protein</topology>
    </subcellularLocation>
</comment>
<keyword evidence="5 11" id="KW-0067">ATP-binding</keyword>
<evidence type="ECO:0000256" key="7">
    <source>
        <dbReference type="ARBA" id="ARBA00023136"/>
    </source>
</evidence>
<dbReference type="RefSeq" id="WP_209145188.1">
    <property type="nucleotide sequence ID" value="NZ_JAGHKO010000024.1"/>
</dbReference>
<feature type="domain" description="ABC transmembrane type-1" evidence="10">
    <location>
        <begin position="16"/>
        <end position="294"/>
    </location>
</feature>
<dbReference type="InterPro" id="IPR027417">
    <property type="entry name" value="P-loop_NTPase"/>
</dbReference>
<evidence type="ECO:0000256" key="4">
    <source>
        <dbReference type="ARBA" id="ARBA00022741"/>
    </source>
</evidence>
<evidence type="ECO:0000256" key="5">
    <source>
        <dbReference type="ARBA" id="ARBA00022840"/>
    </source>
</evidence>
<evidence type="ECO:0000256" key="3">
    <source>
        <dbReference type="ARBA" id="ARBA00022692"/>
    </source>
</evidence>
<evidence type="ECO:0000259" key="9">
    <source>
        <dbReference type="PROSITE" id="PS50893"/>
    </source>
</evidence>
<comment type="caution">
    <text evidence="11">The sequence shown here is derived from an EMBL/GenBank/DDBJ whole genome shotgun (WGS) entry which is preliminary data.</text>
</comment>
<feature type="transmembrane region" description="Helical" evidence="8">
    <location>
        <begin position="127"/>
        <end position="147"/>
    </location>
</feature>
<feature type="domain" description="ABC transporter" evidence="9">
    <location>
        <begin position="329"/>
        <end position="547"/>
    </location>
</feature>
<keyword evidence="2" id="KW-0813">Transport</keyword>
<keyword evidence="4" id="KW-0547">Nucleotide-binding</keyword>
<feature type="transmembrane region" description="Helical" evidence="8">
    <location>
        <begin position="153"/>
        <end position="169"/>
    </location>
</feature>
<feature type="transmembrane region" description="Helical" evidence="8">
    <location>
        <begin position="244"/>
        <end position="263"/>
    </location>
</feature>
<feature type="transmembrane region" description="Helical" evidence="8">
    <location>
        <begin position="12"/>
        <end position="35"/>
    </location>
</feature>
<dbReference type="InterPro" id="IPR003593">
    <property type="entry name" value="AAA+_ATPase"/>
</dbReference>
<gene>
    <name evidence="11" type="ORF">J7I42_34910</name>
</gene>
<evidence type="ECO:0000256" key="6">
    <source>
        <dbReference type="ARBA" id="ARBA00022989"/>
    </source>
</evidence>
<accession>A0ABS3Z5W9</accession>
<evidence type="ECO:0000256" key="8">
    <source>
        <dbReference type="SAM" id="Phobius"/>
    </source>
</evidence>
<dbReference type="Pfam" id="PF00005">
    <property type="entry name" value="ABC_tran"/>
    <property type="match status" value="1"/>
</dbReference>
<name>A0ABS3Z5W9_9BACT</name>
<dbReference type="InterPro" id="IPR036640">
    <property type="entry name" value="ABC1_TM_sf"/>
</dbReference>
<keyword evidence="7 8" id="KW-0472">Membrane</keyword>
<dbReference type="InterPro" id="IPR050095">
    <property type="entry name" value="ECF_ABC_transporter_ATP-bd"/>
</dbReference>
<dbReference type="EMBL" id="JAGHKO010000024">
    <property type="protein sequence ID" value="MBO9205534.1"/>
    <property type="molecule type" value="Genomic_DNA"/>
</dbReference>
<dbReference type="InterPro" id="IPR003439">
    <property type="entry name" value="ABC_transporter-like_ATP-bd"/>
</dbReference>
<dbReference type="Proteomes" id="UP000677244">
    <property type="component" value="Unassembled WGS sequence"/>
</dbReference>
<keyword evidence="3 8" id="KW-0812">Transmembrane</keyword>
<evidence type="ECO:0000256" key="1">
    <source>
        <dbReference type="ARBA" id="ARBA00004651"/>
    </source>
</evidence>
<dbReference type="SUPFAM" id="SSF52540">
    <property type="entry name" value="P-loop containing nucleoside triphosphate hydrolases"/>
    <property type="match status" value="1"/>
</dbReference>
<evidence type="ECO:0000259" key="10">
    <source>
        <dbReference type="PROSITE" id="PS50929"/>
    </source>
</evidence>
<evidence type="ECO:0000256" key="2">
    <source>
        <dbReference type="ARBA" id="ARBA00022448"/>
    </source>
</evidence>
<sequence length="551" mass="63255">MNILQVFQSRSKIFYVFLLILGLISSLTSMGILMLINQTLTGKAVILVGAPENNYIAFIVLITLSFLSTSYFQNYMVELTNSIMFNLELSVVQKVRNASFESFERLGSEKIYAAIADTRVLSRVPEIFVTLINASITIICSFIYFFWVSPLGCIVVLTLMTLLLLFYIYRNKKMVKDLNTARDLQDAYYFSLRELLSGFRQIRISSVRNNNLFNKYINANRTKVQELSIRTSKKYIANELTGSYSWYIVLGMVIFVLPAIFHITAGQLAAFITTVLFMMSPVSRLVMIIPFYSSLRIAVERIEKIDKQLAVDALPDAAKVNTKDDFSSVRFQDVRYGYNQHEKEAFHLELSEFNISKGEIIFIIGGNGSGKTTFVNLLTGLCRASQGKIFINEREVEWEEFSAFSNHMAVVYTNQRLFHANYDDHDLSDKNERMHYWKDLINLNGVLKINNAKDCIEVNVSRGQQKRIALLMALMEDKPLLVLDEWAAEQDPTNKKLFYTKWLQEIRSMGKTLIVVSHDDDFYHVADRIVKFDFGRITSDTANVVDLEKNM</sequence>
<dbReference type="PANTHER" id="PTHR43553:SF11">
    <property type="entry name" value="ABC TRANSPORTER ATP-BINDING_PERMEASE PROTEIN YOJI"/>
    <property type="match status" value="1"/>
</dbReference>
<protein>
    <submittedName>
        <fullName evidence="11">ATP-binding cassette domain-containing protein</fullName>
    </submittedName>
</protein>